<feature type="compositionally biased region" description="Basic and acidic residues" evidence="1">
    <location>
        <begin position="129"/>
        <end position="138"/>
    </location>
</feature>
<dbReference type="EMBL" id="JAZGQO010000010">
    <property type="protein sequence ID" value="KAK6174993.1"/>
    <property type="molecule type" value="Genomic_DNA"/>
</dbReference>
<gene>
    <name evidence="2" type="ORF">SNE40_013536</name>
</gene>
<feature type="compositionally biased region" description="Acidic residues" evidence="1">
    <location>
        <begin position="33"/>
        <end position="43"/>
    </location>
</feature>
<proteinExistence type="predicted"/>
<evidence type="ECO:0000256" key="1">
    <source>
        <dbReference type="SAM" id="MobiDB-lite"/>
    </source>
</evidence>
<feature type="region of interest" description="Disordered" evidence="1">
    <location>
        <begin position="69"/>
        <end position="92"/>
    </location>
</feature>
<comment type="caution">
    <text evidence="2">The sequence shown here is derived from an EMBL/GenBank/DDBJ whole genome shotgun (WGS) entry which is preliminary data.</text>
</comment>
<protein>
    <submittedName>
        <fullName evidence="2">Uncharacterized protein</fullName>
    </submittedName>
</protein>
<sequence length="138" mass="15808">MEFHSVLKEWTLEEMVLEELAEVVETTTGNGYETDDDDDDGYSDAEEWMFGDEEWLVSDSFLADMADEETFRPNVSSTPGRPTTPPSPASIFQPFTDIETLKSWYQPGSATPPPPTPVKRKLYEDDDDEIRHVRQRLD</sequence>
<dbReference type="Proteomes" id="UP001347796">
    <property type="component" value="Unassembled WGS sequence"/>
</dbReference>
<evidence type="ECO:0000313" key="2">
    <source>
        <dbReference type="EMBL" id="KAK6174993.1"/>
    </source>
</evidence>
<dbReference type="AlphaFoldDB" id="A0AAN8JG64"/>
<feature type="region of interest" description="Disordered" evidence="1">
    <location>
        <begin position="104"/>
        <end position="138"/>
    </location>
</feature>
<name>A0AAN8JG64_PATCE</name>
<keyword evidence="3" id="KW-1185">Reference proteome</keyword>
<feature type="region of interest" description="Disordered" evidence="1">
    <location>
        <begin position="24"/>
        <end position="43"/>
    </location>
</feature>
<evidence type="ECO:0000313" key="3">
    <source>
        <dbReference type="Proteomes" id="UP001347796"/>
    </source>
</evidence>
<reference evidence="2 3" key="1">
    <citation type="submission" date="2024-01" db="EMBL/GenBank/DDBJ databases">
        <title>The genome of the rayed Mediterranean limpet Patella caerulea (Linnaeus, 1758).</title>
        <authorList>
            <person name="Anh-Thu Weber A."/>
            <person name="Halstead-Nussloch G."/>
        </authorList>
    </citation>
    <scope>NUCLEOTIDE SEQUENCE [LARGE SCALE GENOMIC DNA]</scope>
    <source>
        <strain evidence="2">AATW-2023a</strain>
        <tissue evidence="2">Whole specimen</tissue>
    </source>
</reference>
<accession>A0AAN8JG64</accession>
<organism evidence="2 3">
    <name type="scientific">Patella caerulea</name>
    <name type="common">Rayed Mediterranean limpet</name>
    <dbReference type="NCBI Taxonomy" id="87958"/>
    <lineage>
        <taxon>Eukaryota</taxon>
        <taxon>Metazoa</taxon>
        <taxon>Spiralia</taxon>
        <taxon>Lophotrochozoa</taxon>
        <taxon>Mollusca</taxon>
        <taxon>Gastropoda</taxon>
        <taxon>Patellogastropoda</taxon>
        <taxon>Patelloidea</taxon>
        <taxon>Patellidae</taxon>
        <taxon>Patella</taxon>
    </lineage>
</organism>